<keyword evidence="11" id="KW-1185">Reference proteome</keyword>
<dbReference type="CDD" id="cd20069">
    <property type="entry name" value="5TM_Oxa1-like"/>
    <property type="match status" value="1"/>
</dbReference>
<name>A0AAD7TMK4_9APHY</name>
<feature type="region of interest" description="Disordered" evidence="7">
    <location>
        <begin position="78"/>
        <end position="133"/>
    </location>
</feature>
<dbReference type="InterPro" id="IPR028055">
    <property type="entry name" value="YidC/Oxa/ALB_C"/>
</dbReference>
<comment type="caution">
    <text evidence="10">The sequence shown here is derived from an EMBL/GenBank/DDBJ whole genome shotgun (WGS) entry which is preliminary data.</text>
</comment>
<keyword evidence="3 6" id="KW-0812">Transmembrane</keyword>
<evidence type="ECO:0000313" key="11">
    <source>
        <dbReference type="Proteomes" id="UP001215151"/>
    </source>
</evidence>
<feature type="transmembrane region" description="Helical" evidence="8">
    <location>
        <begin position="190"/>
        <end position="210"/>
    </location>
</feature>
<dbReference type="InterPro" id="IPR001708">
    <property type="entry name" value="YidC/ALB3/OXA1/COX18"/>
</dbReference>
<proteinExistence type="inferred from homology"/>
<dbReference type="GO" id="GO:0032977">
    <property type="term" value="F:membrane insertase activity"/>
    <property type="evidence" value="ECO:0007669"/>
    <property type="project" value="InterPro"/>
</dbReference>
<feature type="domain" description="Membrane insertase YidC/Oxa/ALB C-terminal" evidence="9">
    <location>
        <begin position="190"/>
        <end position="385"/>
    </location>
</feature>
<evidence type="ECO:0000256" key="4">
    <source>
        <dbReference type="ARBA" id="ARBA00022989"/>
    </source>
</evidence>
<keyword evidence="4 8" id="KW-1133">Transmembrane helix</keyword>
<sequence length="433" mass="47147">MVLCVGYMGRLGAVGLRYVPATSYAGELFTGEWIRAAARPALSTSQARCLSTFGLQRPRVILARSEFRALQQKPRSFWSSSKPAAPVEKTEPAPARVEEAAVPEATSATEPLPAEPAASLDATSAVPSPDAALPPVSVPTDVLPTELAASIPPAPLQYGDLAALGLAGWTPAGICRWGMELIQVSTGMPWFWTIVSATVVTRIILFPFTVKQMQSTAALAPYQGEIAALKDEMTLAQKKRDSLALQRAALRQKMIYQKAGVSLGAMALAPFIQLPVTLGMFFGVKKLCDLPLEQLKYSGFQWVPDLTVADPTWTLPILATVLMNVQISVSMRDMIGSTPQMGHIMNFLRVLTTGSVFLMANLSSGVIVYLITGIVMMTLQSLLLRQPVIRRMLGIPLVPEHMRQPVPSMMDSLRYARQWWNEKAADVKASQRR</sequence>
<evidence type="ECO:0000313" key="10">
    <source>
        <dbReference type="EMBL" id="KAJ8469748.1"/>
    </source>
</evidence>
<keyword evidence="5 8" id="KW-0472">Membrane</keyword>
<dbReference type="AlphaFoldDB" id="A0AAD7TMK4"/>
<accession>A0AAD7TMK4</accession>
<evidence type="ECO:0000256" key="3">
    <source>
        <dbReference type="ARBA" id="ARBA00022692"/>
    </source>
</evidence>
<evidence type="ECO:0000256" key="1">
    <source>
        <dbReference type="ARBA" id="ARBA00004141"/>
    </source>
</evidence>
<dbReference type="GO" id="GO:0032979">
    <property type="term" value="P:protein insertion into mitochondrial inner membrane from matrix"/>
    <property type="evidence" value="ECO:0007669"/>
    <property type="project" value="TreeGrafter"/>
</dbReference>
<dbReference type="Pfam" id="PF02096">
    <property type="entry name" value="60KD_IMP"/>
    <property type="match status" value="1"/>
</dbReference>
<feature type="transmembrane region" description="Helical" evidence="8">
    <location>
        <begin position="366"/>
        <end position="384"/>
    </location>
</feature>
<feature type="transmembrane region" description="Helical" evidence="8">
    <location>
        <begin position="261"/>
        <end position="282"/>
    </location>
</feature>
<organism evidence="10 11">
    <name type="scientific">Trametes cubensis</name>
    <dbReference type="NCBI Taxonomy" id="1111947"/>
    <lineage>
        <taxon>Eukaryota</taxon>
        <taxon>Fungi</taxon>
        <taxon>Dikarya</taxon>
        <taxon>Basidiomycota</taxon>
        <taxon>Agaricomycotina</taxon>
        <taxon>Agaricomycetes</taxon>
        <taxon>Polyporales</taxon>
        <taxon>Polyporaceae</taxon>
        <taxon>Trametes</taxon>
    </lineage>
</organism>
<evidence type="ECO:0000256" key="5">
    <source>
        <dbReference type="ARBA" id="ARBA00023136"/>
    </source>
</evidence>
<dbReference type="EMBL" id="JAPEVG010000276">
    <property type="protein sequence ID" value="KAJ8469748.1"/>
    <property type="molecule type" value="Genomic_DNA"/>
</dbReference>
<evidence type="ECO:0000256" key="6">
    <source>
        <dbReference type="RuleBase" id="RU003945"/>
    </source>
</evidence>
<gene>
    <name evidence="10" type="ORF">ONZ51_g8789</name>
</gene>
<dbReference type="PANTHER" id="PTHR12428:SF65">
    <property type="entry name" value="CYTOCHROME C OXIDASE ASSEMBLY PROTEIN COX18, MITOCHONDRIAL"/>
    <property type="match status" value="1"/>
</dbReference>
<evidence type="ECO:0000259" key="9">
    <source>
        <dbReference type="Pfam" id="PF02096"/>
    </source>
</evidence>
<evidence type="ECO:0000256" key="2">
    <source>
        <dbReference type="ARBA" id="ARBA00009877"/>
    </source>
</evidence>
<dbReference type="GO" id="GO:0005743">
    <property type="term" value="C:mitochondrial inner membrane"/>
    <property type="evidence" value="ECO:0007669"/>
    <property type="project" value="TreeGrafter"/>
</dbReference>
<comment type="similarity">
    <text evidence="2 6">Belongs to the OXA1/ALB3/YidC family.</text>
</comment>
<reference evidence="10" key="1">
    <citation type="submission" date="2022-11" db="EMBL/GenBank/DDBJ databases">
        <title>Genome Sequence of Cubamyces cubensis.</title>
        <authorList>
            <person name="Buettner E."/>
        </authorList>
    </citation>
    <scope>NUCLEOTIDE SEQUENCE</scope>
    <source>
        <strain evidence="10">MPL-01</strain>
    </source>
</reference>
<feature type="compositionally biased region" description="Basic and acidic residues" evidence="7">
    <location>
        <begin position="88"/>
        <end position="99"/>
    </location>
</feature>
<protein>
    <recommendedName>
        <fullName evidence="9">Membrane insertase YidC/Oxa/ALB C-terminal domain-containing protein</fullName>
    </recommendedName>
</protein>
<dbReference type="PANTHER" id="PTHR12428">
    <property type="entry name" value="OXA1"/>
    <property type="match status" value="1"/>
</dbReference>
<evidence type="ECO:0000256" key="7">
    <source>
        <dbReference type="SAM" id="MobiDB-lite"/>
    </source>
</evidence>
<dbReference type="Proteomes" id="UP001215151">
    <property type="component" value="Unassembled WGS sequence"/>
</dbReference>
<comment type="subcellular location">
    <subcellularLocation>
        <location evidence="1 6">Membrane</location>
        <topology evidence="1 6">Multi-pass membrane protein</topology>
    </subcellularLocation>
</comment>
<evidence type="ECO:0000256" key="8">
    <source>
        <dbReference type="SAM" id="Phobius"/>
    </source>
</evidence>